<evidence type="ECO:0000256" key="1">
    <source>
        <dbReference type="ARBA" id="ARBA00004418"/>
    </source>
</evidence>
<dbReference type="EMBL" id="CP015090">
    <property type="protein sequence ID" value="APZ50587.1"/>
    <property type="molecule type" value="Genomic_DNA"/>
</dbReference>
<dbReference type="Gene3D" id="3.10.105.10">
    <property type="entry name" value="Dipeptide-binding Protein, Domain 3"/>
    <property type="match status" value="1"/>
</dbReference>
<dbReference type="PROSITE" id="PS51318">
    <property type="entry name" value="TAT"/>
    <property type="match status" value="1"/>
</dbReference>
<keyword evidence="3 4" id="KW-0732">Signal</keyword>
<dbReference type="CDD" id="cd08517">
    <property type="entry name" value="PBP2_NikA_DppA_OppA_like_13"/>
    <property type="match status" value="1"/>
</dbReference>
<comment type="subcellular location">
    <subcellularLocation>
        <location evidence="1">Periplasm</location>
    </subcellularLocation>
</comment>
<keyword evidence="6" id="KW-0614">Plasmid</keyword>
<dbReference type="SUPFAM" id="SSF53850">
    <property type="entry name" value="Periplasmic binding protein-like II"/>
    <property type="match status" value="1"/>
</dbReference>
<accession>A0A1P8UMH7</accession>
<keyword evidence="7" id="KW-1185">Reference proteome</keyword>
<dbReference type="InterPro" id="IPR039424">
    <property type="entry name" value="SBP_5"/>
</dbReference>
<evidence type="ECO:0000313" key="7">
    <source>
        <dbReference type="Proteomes" id="UP000187059"/>
    </source>
</evidence>
<sequence length="532" mass="58358" precursor="true">MSPLKPNRRQILAGLAASVAIPALPQLARAQGSATLTVATGPVPVYLNAALSTGGGEAAVSGKMMDGLLTYGEGMSPEPQLAESWEVSEDGLTVTFKLRPGVMWHDGEPFTSEDVRFSVMEVLKVFHGRGRATFANVTEIETPDELTAVFKLTKPAPAMMSALNAQESPMLPAHVYVGTDIQQNPANLSPIGTGPYKFVSYAPGETLVMERNPDYWDEGKPLIDQLIFRYISDGSTRAAMLETGEADLVGSSQLPTIEILRFQSLDGFEVNGAGYEHTPSIHLCDFNLRRPQWQDKRVRQALNFAIDNKWVAENVWFGLASPGTGPLHVQQKAFYTTEGVPNYDIDLEKAEALLDEAGYPRGEDGWRFSMVIDAVQYGEEPPRAAEYMREQFREIGINAEARVNDFAAYVKRVYTDHDFDLTSYTASAGADPAIGVQRFYWSKNIKDGVPFSNGSGYASDEADALLEAAAVETDLEKRKQLYADFQAVAMEDVPVIQLVYDAKKTITSTNVKDYVQGALSFFGNFADVHKDA</sequence>
<protein>
    <submittedName>
        <fullName evidence="6">Peptide/nickel transport system substrate-binding protein</fullName>
    </submittedName>
</protein>
<dbReference type="GO" id="GO:0030288">
    <property type="term" value="C:outer membrane-bounded periplasmic space"/>
    <property type="evidence" value="ECO:0007669"/>
    <property type="project" value="UniProtKB-ARBA"/>
</dbReference>
<evidence type="ECO:0000313" key="6">
    <source>
        <dbReference type="EMBL" id="APZ50587.1"/>
    </source>
</evidence>
<evidence type="ECO:0000256" key="4">
    <source>
        <dbReference type="SAM" id="SignalP"/>
    </source>
</evidence>
<name>A0A1P8UMH7_9RHOB</name>
<dbReference type="PANTHER" id="PTHR30290:SF38">
    <property type="entry name" value="D,D-DIPEPTIDE-BINDING PERIPLASMIC PROTEIN DDPA-RELATED"/>
    <property type="match status" value="1"/>
</dbReference>
<dbReference type="GO" id="GO:0043190">
    <property type="term" value="C:ATP-binding cassette (ABC) transporter complex"/>
    <property type="evidence" value="ECO:0007669"/>
    <property type="project" value="InterPro"/>
</dbReference>
<evidence type="ECO:0000256" key="2">
    <source>
        <dbReference type="ARBA" id="ARBA00005695"/>
    </source>
</evidence>
<geneLocation type="plasmid" evidence="7">
    <name>ppaby2</name>
</geneLocation>
<dbReference type="RefSeq" id="WP_076694381.1">
    <property type="nucleotide sequence ID" value="NZ_CP015090.1"/>
</dbReference>
<dbReference type="GO" id="GO:1904680">
    <property type="term" value="F:peptide transmembrane transporter activity"/>
    <property type="evidence" value="ECO:0007669"/>
    <property type="project" value="TreeGrafter"/>
</dbReference>
<comment type="similarity">
    <text evidence="2">Belongs to the bacterial solute-binding protein 5 family.</text>
</comment>
<proteinExistence type="inferred from homology"/>
<dbReference type="InterPro" id="IPR000914">
    <property type="entry name" value="SBP_5_dom"/>
</dbReference>
<dbReference type="AlphaFoldDB" id="A0A1P8UMH7"/>
<dbReference type="InterPro" id="IPR030678">
    <property type="entry name" value="Peptide/Ni-bd"/>
</dbReference>
<evidence type="ECO:0000259" key="5">
    <source>
        <dbReference type="Pfam" id="PF00496"/>
    </source>
</evidence>
<dbReference type="GO" id="GO:0015833">
    <property type="term" value="P:peptide transport"/>
    <property type="evidence" value="ECO:0007669"/>
    <property type="project" value="TreeGrafter"/>
</dbReference>
<dbReference type="Proteomes" id="UP000187059">
    <property type="component" value="Plasmid pPABY2"/>
</dbReference>
<feature type="domain" description="Solute-binding protein family 5" evidence="5">
    <location>
        <begin position="77"/>
        <end position="442"/>
    </location>
</feature>
<organism evidence="6 7">
    <name type="scientific">Salipiger abyssi</name>
    <dbReference type="NCBI Taxonomy" id="1250539"/>
    <lineage>
        <taxon>Bacteria</taxon>
        <taxon>Pseudomonadati</taxon>
        <taxon>Pseudomonadota</taxon>
        <taxon>Alphaproteobacteria</taxon>
        <taxon>Rhodobacterales</taxon>
        <taxon>Roseobacteraceae</taxon>
        <taxon>Salipiger</taxon>
    </lineage>
</organism>
<gene>
    <name evidence="6" type="ORF">Ga0080574_TMP253</name>
</gene>
<dbReference type="InterPro" id="IPR006311">
    <property type="entry name" value="TAT_signal"/>
</dbReference>
<dbReference type="Gene3D" id="3.40.190.10">
    <property type="entry name" value="Periplasmic binding protein-like II"/>
    <property type="match status" value="1"/>
</dbReference>
<dbReference type="Pfam" id="PF00496">
    <property type="entry name" value="SBP_bac_5"/>
    <property type="match status" value="1"/>
</dbReference>
<feature type="signal peptide" evidence="4">
    <location>
        <begin position="1"/>
        <end position="30"/>
    </location>
</feature>
<dbReference type="KEGG" id="paby:Ga0080574_TMP253"/>
<dbReference type="PIRSF" id="PIRSF002741">
    <property type="entry name" value="MppA"/>
    <property type="match status" value="1"/>
</dbReference>
<reference evidence="6 7" key="1">
    <citation type="submission" date="2016-04" db="EMBL/GenBank/DDBJ databases">
        <title>Deep-sea bacteria in the southern Pacific.</title>
        <authorList>
            <person name="Tang K."/>
        </authorList>
    </citation>
    <scope>NUCLEOTIDE SEQUENCE [LARGE SCALE GENOMIC DNA]</scope>
    <source>
        <strain evidence="6 7">JLT2014</strain>
        <plasmid evidence="7">ppaby2</plasmid>
    </source>
</reference>
<feature type="chain" id="PRO_5013179311" evidence="4">
    <location>
        <begin position="31"/>
        <end position="532"/>
    </location>
</feature>
<dbReference type="PANTHER" id="PTHR30290">
    <property type="entry name" value="PERIPLASMIC BINDING COMPONENT OF ABC TRANSPORTER"/>
    <property type="match status" value="1"/>
</dbReference>
<evidence type="ECO:0000256" key="3">
    <source>
        <dbReference type="ARBA" id="ARBA00022729"/>
    </source>
</evidence>